<comment type="caution">
    <text evidence="2">The sequence shown here is derived from an EMBL/GenBank/DDBJ whole genome shotgun (WGS) entry which is preliminary data.</text>
</comment>
<name>A0A4R9GSZ7_9LEPT</name>
<protein>
    <submittedName>
        <fullName evidence="2">Thiol-disulfide oxidoreductase DCC family protein</fullName>
    </submittedName>
</protein>
<gene>
    <name evidence="2" type="ORF">EHO61_01310</name>
</gene>
<evidence type="ECO:0000313" key="3">
    <source>
        <dbReference type="Proteomes" id="UP000297855"/>
    </source>
</evidence>
<keyword evidence="1" id="KW-1133">Transmembrane helix</keyword>
<accession>A0A4R9GSZ7</accession>
<dbReference type="OrthoDB" id="9785438at2"/>
<sequence length="137" mass="15695">MKTPAAWKGGNERIVFFDGVCNLCNGTVSWLIARDKKKILRFAPLQSERGRALPLPEGKDSSIVFYRNGFLYYKSTAVLKILSALGFPWNLAAICFAFPIFLRDFIYDWIAKNRYLWFGRTDSCSIPSPQVADRFLE</sequence>
<dbReference type="Pfam" id="PF04134">
    <property type="entry name" value="DCC1-like"/>
    <property type="match status" value="1"/>
</dbReference>
<organism evidence="2 3">
    <name type="scientific">Leptospira fluminis</name>
    <dbReference type="NCBI Taxonomy" id="2484979"/>
    <lineage>
        <taxon>Bacteria</taxon>
        <taxon>Pseudomonadati</taxon>
        <taxon>Spirochaetota</taxon>
        <taxon>Spirochaetia</taxon>
        <taxon>Leptospirales</taxon>
        <taxon>Leptospiraceae</taxon>
        <taxon>Leptospira</taxon>
    </lineage>
</organism>
<dbReference type="PANTHER" id="PTHR33639:SF2">
    <property type="entry name" value="DUF393 DOMAIN-CONTAINING PROTEIN"/>
    <property type="match status" value="1"/>
</dbReference>
<dbReference type="InterPro" id="IPR007263">
    <property type="entry name" value="DCC1-like"/>
</dbReference>
<evidence type="ECO:0000313" key="2">
    <source>
        <dbReference type="EMBL" id="TGK21904.1"/>
    </source>
</evidence>
<dbReference type="InterPro" id="IPR052927">
    <property type="entry name" value="DCC_oxidoreductase"/>
</dbReference>
<dbReference type="GO" id="GO:0015035">
    <property type="term" value="F:protein-disulfide reductase activity"/>
    <property type="evidence" value="ECO:0007669"/>
    <property type="project" value="InterPro"/>
</dbReference>
<evidence type="ECO:0000256" key="1">
    <source>
        <dbReference type="SAM" id="Phobius"/>
    </source>
</evidence>
<feature type="transmembrane region" description="Helical" evidence="1">
    <location>
        <begin position="81"/>
        <end position="102"/>
    </location>
</feature>
<keyword evidence="1" id="KW-0472">Membrane</keyword>
<proteinExistence type="predicted"/>
<dbReference type="EMBL" id="RQEV01000002">
    <property type="protein sequence ID" value="TGK21904.1"/>
    <property type="molecule type" value="Genomic_DNA"/>
</dbReference>
<dbReference type="AlphaFoldDB" id="A0A4R9GSZ7"/>
<reference evidence="2" key="1">
    <citation type="journal article" date="2019" name="PLoS Negl. Trop. Dis.">
        <title>Revisiting the worldwide diversity of Leptospira species in the environment.</title>
        <authorList>
            <person name="Vincent A.T."/>
            <person name="Schiettekatte O."/>
            <person name="Bourhy P."/>
            <person name="Veyrier F.J."/>
            <person name="Picardeau M."/>
        </authorList>
    </citation>
    <scope>NUCLEOTIDE SEQUENCE [LARGE SCALE GENOMIC DNA]</scope>
    <source>
        <strain evidence="2">SCS5</strain>
    </source>
</reference>
<dbReference type="Proteomes" id="UP000297855">
    <property type="component" value="Unassembled WGS sequence"/>
</dbReference>
<keyword evidence="1" id="KW-0812">Transmembrane</keyword>
<dbReference type="RefSeq" id="WP_135811848.1">
    <property type="nucleotide sequence ID" value="NZ_RQEV01000002.1"/>
</dbReference>
<keyword evidence="3" id="KW-1185">Reference proteome</keyword>
<dbReference type="PANTHER" id="PTHR33639">
    <property type="entry name" value="THIOL-DISULFIDE OXIDOREDUCTASE DCC"/>
    <property type="match status" value="1"/>
</dbReference>